<evidence type="ECO:0000313" key="1">
    <source>
        <dbReference type="EMBL" id="KAI3813325.1"/>
    </source>
</evidence>
<reference evidence="1 2" key="2">
    <citation type="journal article" date="2022" name="Mol. Ecol. Resour.">
        <title>The genomes of chicory, endive, great burdock and yacon provide insights into Asteraceae paleo-polyploidization history and plant inulin production.</title>
        <authorList>
            <person name="Fan W."/>
            <person name="Wang S."/>
            <person name="Wang H."/>
            <person name="Wang A."/>
            <person name="Jiang F."/>
            <person name="Liu H."/>
            <person name="Zhao H."/>
            <person name="Xu D."/>
            <person name="Zhang Y."/>
        </authorList>
    </citation>
    <scope>NUCLEOTIDE SEQUENCE [LARGE SCALE GENOMIC DNA]</scope>
    <source>
        <strain evidence="2">cv. Yunnan</strain>
        <tissue evidence="1">Leaves</tissue>
    </source>
</reference>
<name>A0ACB9J0N1_9ASTR</name>
<dbReference type="Proteomes" id="UP001056120">
    <property type="component" value="Linkage Group LG06"/>
</dbReference>
<protein>
    <submittedName>
        <fullName evidence="1">Uncharacterized protein</fullName>
    </submittedName>
</protein>
<reference evidence="2" key="1">
    <citation type="journal article" date="2022" name="Mol. Ecol. Resour.">
        <title>The genomes of chicory, endive, great burdock and yacon provide insights into Asteraceae palaeo-polyploidization history and plant inulin production.</title>
        <authorList>
            <person name="Fan W."/>
            <person name="Wang S."/>
            <person name="Wang H."/>
            <person name="Wang A."/>
            <person name="Jiang F."/>
            <person name="Liu H."/>
            <person name="Zhao H."/>
            <person name="Xu D."/>
            <person name="Zhang Y."/>
        </authorList>
    </citation>
    <scope>NUCLEOTIDE SEQUENCE [LARGE SCALE GENOMIC DNA]</scope>
    <source>
        <strain evidence="2">cv. Yunnan</strain>
    </source>
</reference>
<organism evidence="1 2">
    <name type="scientific">Smallanthus sonchifolius</name>
    <dbReference type="NCBI Taxonomy" id="185202"/>
    <lineage>
        <taxon>Eukaryota</taxon>
        <taxon>Viridiplantae</taxon>
        <taxon>Streptophyta</taxon>
        <taxon>Embryophyta</taxon>
        <taxon>Tracheophyta</taxon>
        <taxon>Spermatophyta</taxon>
        <taxon>Magnoliopsida</taxon>
        <taxon>eudicotyledons</taxon>
        <taxon>Gunneridae</taxon>
        <taxon>Pentapetalae</taxon>
        <taxon>asterids</taxon>
        <taxon>campanulids</taxon>
        <taxon>Asterales</taxon>
        <taxon>Asteraceae</taxon>
        <taxon>Asteroideae</taxon>
        <taxon>Heliantheae alliance</taxon>
        <taxon>Millerieae</taxon>
        <taxon>Smallanthus</taxon>
    </lineage>
</organism>
<dbReference type="EMBL" id="CM042023">
    <property type="protein sequence ID" value="KAI3813325.1"/>
    <property type="molecule type" value="Genomic_DNA"/>
</dbReference>
<proteinExistence type="predicted"/>
<keyword evidence="2" id="KW-1185">Reference proteome</keyword>
<comment type="caution">
    <text evidence="1">The sequence shown here is derived from an EMBL/GenBank/DDBJ whole genome shotgun (WGS) entry which is preliminary data.</text>
</comment>
<gene>
    <name evidence="1" type="ORF">L1987_18045</name>
</gene>
<sequence>MARKMIIKSLQNLICILHQGMENLSNSFDFVCSLLCKFCNQVAEKAGSQLDCLTSAASKNWYTGGFTVQKLKRSI</sequence>
<evidence type="ECO:0000313" key="2">
    <source>
        <dbReference type="Proteomes" id="UP001056120"/>
    </source>
</evidence>
<accession>A0ACB9J0N1</accession>